<evidence type="ECO:0000313" key="1">
    <source>
        <dbReference type="EMBL" id="KAL1273439.1"/>
    </source>
</evidence>
<accession>A0ABR3N921</accession>
<dbReference type="EMBL" id="JAYMGO010000006">
    <property type="protein sequence ID" value="KAL1273439.1"/>
    <property type="molecule type" value="Genomic_DNA"/>
</dbReference>
<organism evidence="1 2">
    <name type="scientific">Cirrhinus molitorella</name>
    <name type="common">mud carp</name>
    <dbReference type="NCBI Taxonomy" id="172907"/>
    <lineage>
        <taxon>Eukaryota</taxon>
        <taxon>Metazoa</taxon>
        <taxon>Chordata</taxon>
        <taxon>Craniata</taxon>
        <taxon>Vertebrata</taxon>
        <taxon>Euteleostomi</taxon>
        <taxon>Actinopterygii</taxon>
        <taxon>Neopterygii</taxon>
        <taxon>Teleostei</taxon>
        <taxon>Ostariophysi</taxon>
        <taxon>Cypriniformes</taxon>
        <taxon>Cyprinidae</taxon>
        <taxon>Labeoninae</taxon>
        <taxon>Labeonini</taxon>
        <taxon>Cirrhinus</taxon>
    </lineage>
</organism>
<gene>
    <name evidence="1" type="ORF">QQF64_029301</name>
</gene>
<dbReference type="Proteomes" id="UP001558613">
    <property type="component" value="Unassembled WGS sequence"/>
</dbReference>
<sequence length="143" mass="16119">MILNESLSELTVRYYCAPVRSNVCKKTQTLQTEIFPQNTQIHKTNPFMRFSSSAALPICGNAFLLKLHWALDSGTIFRRVSFKSIRRAPSLHLHSSAAPKDAGIQSHARVSASRGYRRLLHHLSARTTASGERTRERAFPVIQ</sequence>
<proteinExistence type="predicted"/>
<evidence type="ECO:0000313" key="2">
    <source>
        <dbReference type="Proteomes" id="UP001558613"/>
    </source>
</evidence>
<comment type="caution">
    <text evidence="1">The sequence shown here is derived from an EMBL/GenBank/DDBJ whole genome shotgun (WGS) entry which is preliminary data.</text>
</comment>
<reference evidence="1 2" key="1">
    <citation type="submission" date="2023-09" db="EMBL/GenBank/DDBJ databases">
        <authorList>
            <person name="Wang M."/>
        </authorList>
    </citation>
    <scope>NUCLEOTIDE SEQUENCE [LARGE SCALE GENOMIC DNA]</scope>
    <source>
        <strain evidence="1">GT-2023</strain>
        <tissue evidence="1">Liver</tissue>
    </source>
</reference>
<protein>
    <submittedName>
        <fullName evidence="1">Uncharacterized protein</fullName>
    </submittedName>
</protein>
<keyword evidence="2" id="KW-1185">Reference proteome</keyword>
<name>A0ABR3N921_9TELE</name>